<accession>A0A8S3XQ33</accession>
<evidence type="ECO:0000313" key="2">
    <source>
        <dbReference type="Proteomes" id="UP000691718"/>
    </source>
</evidence>
<gene>
    <name evidence="1" type="ORF">PAPOLLO_LOCUS20924</name>
</gene>
<reference evidence="1" key="1">
    <citation type="submission" date="2021-04" db="EMBL/GenBank/DDBJ databases">
        <authorList>
            <person name="Tunstrom K."/>
        </authorList>
    </citation>
    <scope>NUCLEOTIDE SEQUENCE</scope>
</reference>
<organism evidence="1 2">
    <name type="scientific">Parnassius apollo</name>
    <name type="common">Apollo butterfly</name>
    <name type="synonym">Papilio apollo</name>
    <dbReference type="NCBI Taxonomy" id="110799"/>
    <lineage>
        <taxon>Eukaryota</taxon>
        <taxon>Metazoa</taxon>
        <taxon>Ecdysozoa</taxon>
        <taxon>Arthropoda</taxon>
        <taxon>Hexapoda</taxon>
        <taxon>Insecta</taxon>
        <taxon>Pterygota</taxon>
        <taxon>Neoptera</taxon>
        <taxon>Endopterygota</taxon>
        <taxon>Lepidoptera</taxon>
        <taxon>Glossata</taxon>
        <taxon>Ditrysia</taxon>
        <taxon>Papilionoidea</taxon>
        <taxon>Papilionidae</taxon>
        <taxon>Parnassiinae</taxon>
        <taxon>Parnassini</taxon>
        <taxon>Parnassius</taxon>
        <taxon>Parnassius</taxon>
    </lineage>
</organism>
<dbReference type="Proteomes" id="UP000691718">
    <property type="component" value="Unassembled WGS sequence"/>
</dbReference>
<proteinExistence type="predicted"/>
<protein>
    <submittedName>
        <fullName evidence="1">(apollo) hypothetical protein</fullName>
    </submittedName>
</protein>
<comment type="caution">
    <text evidence="1">The sequence shown here is derived from an EMBL/GenBank/DDBJ whole genome shotgun (WGS) entry which is preliminary data.</text>
</comment>
<sequence>MDVDSDDYTTISENVTSDTSIVSSVISNTDEDFNISYSSSTLNETSLTVGSSESNDSFSEISVTDYDSDMDNRSDISVEPHSESSDSIYSVLSVSEEDIRYNERSTANNTYETRCSTLRISTRSGSSTSSGWEVINTFEWHSEYDRRQRSPIREFFSNIVNVINPRSHRYQEM</sequence>
<evidence type="ECO:0000313" key="1">
    <source>
        <dbReference type="EMBL" id="CAG5036835.1"/>
    </source>
</evidence>
<dbReference type="EMBL" id="CAJQZP010001297">
    <property type="protein sequence ID" value="CAG5036835.1"/>
    <property type="molecule type" value="Genomic_DNA"/>
</dbReference>
<dbReference type="AlphaFoldDB" id="A0A8S3XQ33"/>
<keyword evidence="2" id="KW-1185">Reference proteome</keyword>
<name>A0A8S3XQ33_PARAO</name>